<comment type="cofactor">
    <cofactor evidence="6">
        <name>Zn(2+)</name>
        <dbReference type="ChEBI" id="CHEBI:29105"/>
    </cofactor>
    <text evidence="6">Binds 1 zinc ion.</text>
</comment>
<evidence type="ECO:0000256" key="1">
    <source>
        <dbReference type="ARBA" id="ARBA00006576"/>
    </source>
</evidence>
<accession>A0ABM8ZS28</accession>
<dbReference type="PROSITE" id="PS51747">
    <property type="entry name" value="CYT_DCMP_DEAMINASES_2"/>
    <property type="match status" value="2"/>
</dbReference>
<dbReference type="NCBIfam" id="NF006537">
    <property type="entry name" value="PRK09027.1"/>
    <property type="match status" value="1"/>
</dbReference>
<dbReference type="InterPro" id="IPR002125">
    <property type="entry name" value="CMP_dCMP_dom"/>
</dbReference>
<dbReference type="SUPFAM" id="SSF53927">
    <property type="entry name" value="Cytidine deaminase-like"/>
    <property type="match status" value="2"/>
</dbReference>
<comment type="catalytic activity">
    <reaction evidence="6">
        <text>2'-deoxycytidine + H2O + H(+) = 2'-deoxyuridine + NH4(+)</text>
        <dbReference type="Rhea" id="RHEA:13433"/>
        <dbReference type="ChEBI" id="CHEBI:15377"/>
        <dbReference type="ChEBI" id="CHEBI:15378"/>
        <dbReference type="ChEBI" id="CHEBI:15698"/>
        <dbReference type="ChEBI" id="CHEBI:16450"/>
        <dbReference type="ChEBI" id="CHEBI:28938"/>
        <dbReference type="EC" id="3.5.4.5"/>
    </reaction>
</comment>
<dbReference type="PANTHER" id="PTHR11644">
    <property type="entry name" value="CYTIDINE DEAMINASE"/>
    <property type="match status" value="1"/>
</dbReference>
<dbReference type="HAMAP" id="MF_01558">
    <property type="entry name" value="Cyt_deam"/>
    <property type="match status" value="1"/>
</dbReference>
<evidence type="ECO:0000256" key="5">
    <source>
        <dbReference type="ARBA" id="ARBA00022833"/>
    </source>
</evidence>
<dbReference type="GO" id="GO:0004126">
    <property type="term" value="F:cytidine deaminase activity"/>
    <property type="evidence" value="ECO:0007669"/>
    <property type="project" value="UniProtKB-EC"/>
</dbReference>
<dbReference type="EC" id="3.5.4.5" evidence="6"/>
<comment type="similarity">
    <text evidence="1 6">Belongs to the cytidine and deoxycytidylate deaminase family.</text>
</comment>
<comment type="function">
    <text evidence="6">This enzyme scavenges exogenous and endogenous cytidine and 2'-deoxycytidine for UMP synthesis.</text>
</comment>
<feature type="domain" description="CMP/dCMP-type deaminase" evidence="7">
    <location>
        <begin position="48"/>
        <end position="168"/>
    </location>
</feature>
<evidence type="ECO:0000313" key="9">
    <source>
        <dbReference type="Proteomes" id="UP000838672"/>
    </source>
</evidence>
<feature type="binding site" evidence="6">
    <location>
        <position position="132"/>
    </location>
    <ligand>
        <name>Zn(2+)</name>
        <dbReference type="ChEBI" id="CHEBI:29105"/>
        <note>catalytic</note>
    </ligand>
</feature>
<feature type="binding site" evidence="6">
    <location>
        <position position="102"/>
    </location>
    <ligand>
        <name>Zn(2+)</name>
        <dbReference type="ChEBI" id="CHEBI:29105"/>
        <note>catalytic</note>
    </ligand>
</feature>
<dbReference type="InterPro" id="IPR016193">
    <property type="entry name" value="Cytidine_deaminase-like"/>
</dbReference>
<dbReference type="EMBL" id="CAKLDI010000001">
    <property type="protein sequence ID" value="CAH0533101.1"/>
    <property type="molecule type" value="Genomic_DNA"/>
</dbReference>
<feature type="binding site" evidence="6">
    <location>
        <position position="129"/>
    </location>
    <ligand>
        <name>Zn(2+)</name>
        <dbReference type="ChEBI" id="CHEBI:29105"/>
        <note>catalytic</note>
    </ligand>
</feature>
<comment type="subunit">
    <text evidence="2 6">Homodimer.</text>
</comment>
<dbReference type="PROSITE" id="PS00903">
    <property type="entry name" value="CYT_DCMP_DEAMINASES_1"/>
    <property type="match status" value="1"/>
</dbReference>
<keyword evidence="9" id="KW-1185">Reference proteome</keyword>
<feature type="binding site" evidence="6">
    <location>
        <begin position="89"/>
        <end position="91"/>
    </location>
    <ligand>
        <name>substrate</name>
    </ligand>
</feature>
<keyword evidence="3 6" id="KW-0479">Metal-binding</keyword>
<dbReference type="PANTHER" id="PTHR11644:SF2">
    <property type="entry name" value="CYTIDINE DEAMINASE"/>
    <property type="match status" value="1"/>
</dbReference>
<dbReference type="InterPro" id="IPR013171">
    <property type="entry name" value="Cyd/dCyd_deaminase_Zn-bd"/>
</dbReference>
<sequence>MRDRLLSALTQLPDALAKDLSPILRRPEFDASLSANEMATLCQNHQMNEADMALALLPLAAAYAMPAISQFYVGAIAKGGSGHFYFGANLEFAHVSLAHTVHAEQSAISHAWLRGETTLSAIYINYSPCGHCRQFINELNGAEQITITLPKQPTRAFHDYLPDAFGPSDLNISEPLLAPKDNALTPEMTAAHPLYEAALAAANQSHAPYSHNYAGIACLLDNGQIFTGRYAENAAFNPSLPPLQVALNLINLADCSWHQIKEVYFVEKQGISNQLSHDMQTLCSQVAPQAQFHYHAL</sequence>
<comment type="catalytic activity">
    <reaction evidence="6">
        <text>cytidine + H2O + H(+) = uridine + NH4(+)</text>
        <dbReference type="Rhea" id="RHEA:16069"/>
        <dbReference type="ChEBI" id="CHEBI:15377"/>
        <dbReference type="ChEBI" id="CHEBI:15378"/>
        <dbReference type="ChEBI" id="CHEBI:16704"/>
        <dbReference type="ChEBI" id="CHEBI:17562"/>
        <dbReference type="ChEBI" id="CHEBI:28938"/>
        <dbReference type="EC" id="3.5.4.5"/>
    </reaction>
</comment>
<dbReference type="PIRSF" id="PIRSF006334">
    <property type="entry name" value="Cdd_plus_pseudo"/>
    <property type="match status" value="1"/>
</dbReference>
<dbReference type="Pfam" id="PF08211">
    <property type="entry name" value="dCMP_cyt_deam_2"/>
    <property type="match status" value="1"/>
</dbReference>
<protein>
    <recommendedName>
        <fullName evidence="6">Cytidine deaminase</fullName>
        <ecNumber evidence="6">3.5.4.5</ecNumber>
    </recommendedName>
    <alternativeName>
        <fullName evidence="6">Cytidine aminohydrolase</fullName>
        <shortName evidence="6">CDA</shortName>
    </alternativeName>
</protein>
<evidence type="ECO:0000256" key="4">
    <source>
        <dbReference type="ARBA" id="ARBA00022801"/>
    </source>
</evidence>
<proteinExistence type="inferred from homology"/>
<reference evidence="8" key="1">
    <citation type="submission" date="2021-11" db="EMBL/GenBank/DDBJ databases">
        <authorList>
            <person name="Rodrigo-Torres L."/>
            <person name="Arahal R. D."/>
            <person name="Lucena T."/>
        </authorList>
    </citation>
    <scope>NUCLEOTIDE SEQUENCE</scope>
    <source>
        <strain evidence="8">CECT 7929</strain>
    </source>
</reference>
<keyword evidence="5 6" id="KW-0862">Zinc</keyword>
<evidence type="ECO:0000256" key="6">
    <source>
        <dbReference type="HAMAP-Rule" id="MF_01558"/>
    </source>
</evidence>
<feature type="domain" description="CMP/dCMP-type deaminase" evidence="7">
    <location>
        <begin position="189"/>
        <end position="297"/>
    </location>
</feature>
<gene>
    <name evidence="6 8" type="primary">cdd</name>
    <name evidence="8" type="ORF">VST7929_00954</name>
</gene>
<dbReference type="CDD" id="cd01283">
    <property type="entry name" value="cytidine_deaminase"/>
    <property type="match status" value="2"/>
</dbReference>
<name>A0ABM8ZS28_9VIBR</name>
<dbReference type="Pfam" id="PF00383">
    <property type="entry name" value="dCMP_cyt_deam_1"/>
    <property type="match status" value="1"/>
</dbReference>
<dbReference type="InterPro" id="IPR016192">
    <property type="entry name" value="APOBEC/CMP_deaminase_Zn-bd"/>
</dbReference>
<organism evidence="8 9">
    <name type="scientific">Vibrio stylophorae</name>
    <dbReference type="NCBI Taxonomy" id="659351"/>
    <lineage>
        <taxon>Bacteria</taxon>
        <taxon>Pseudomonadati</taxon>
        <taxon>Pseudomonadota</taxon>
        <taxon>Gammaproteobacteria</taxon>
        <taxon>Vibrionales</taxon>
        <taxon>Vibrionaceae</taxon>
        <taxon>Vibrio</taxon>
    </lineage>
</organism>
<comment type="caution">
    <text evidence="8">The sequence shown here is derived from an EMBL/GenBank/DDBJ whole genome shotgun (WGS) entry which is preliminary data.</text>
</comment>
<dbReference type="RefSeq" id="WP_237465332.1">
    <property type="nucleotide sequence ID" value="NZ_CAKLDI010000001.1"/>
</dbReference>
<evidence type="ECO:0000256" key="3">
    <source>
        <dbReference type="ARBA" id="ARBA00022723"/>
    </source>
</evidence>
<dbReference type="Gene3D" id="3.40.140.10">
    <property type="entry name" value="Cytidine Deaminase, domain 2"/>
    <property type="match status" value="2"/>
</dbReference>
<keyword evidence="4 6" id="KW-0378">Hydrolase</keyword>
<evidence type="ECO:0000313" key="8">
    <source>
        <dbReference type="EMBL" id="CAH0533101.1"/>
    </source>
</evidence>
<dbReference type="InterPro" id="IPR020797">
    <property type="entry name" value="Cytidine_deaminase_bacteria"/>
</dbReference>
<evidence type="ECO:0000256" key="2">
    <source>
        <dbReference type="ARBA" id="ARBA00011738"/>
    </source>
</evidence>
<dbReference type="Proteomes" id="UP000838672">
    <property type="component" value="Unassembled WGS sequence"/>
</dbReference>
<feature type="active site" description="Proton donor" evidence="6">
    <location>
        <position position="104"/>
    </location>
</feature>
<evidence type="ECO:0000259" key="7">
    <source>
        <dbReference type="PROSITE" id="PS51747"/>
    </source>
</evidence>
<dbReference type="InterPro" id="IPR050202">
    <property type="entry name" value="Cyt/Deoxycyt_deaminase"/>
</dbReference>